<accession>A0A319EHU0</accession>
<reference evidence="2 3" key="1">
    <citation type="submission" date="2018-02" db="EMBL/GenBank/DDBJ databases">
        <title>The genomes of Aspergillus section Nigri reveals drivers in fungal speciation.</title>
        <authorList>
            <consortium name="DOE Joint Genome Institute"/>
            <person name="Vesth T.C."/>
            <person name="Nybo J."/>
            <person name="Theobald S."/>
            <person name="Brandl J."/>
            <person name="Frisvad J.C."/>
            <person name="Nielsen K.F."/>
            <person name="Lyhne E.K."/>
            <person name="Kogle M.E."/>
            <person name="Kuo A."/>
            <person name="Riley R."/>
            <person name="Clum A."/>
            <person name="Nolan M."/>
            <person name="Lipzen A."/>
            <person name="Salamov A."/>
            <person name="Henrissat B."/>
            <person name="Wiebenga A."/>
            <person name="De vries R.P."/>
            <person name="Grigoriev I.V."/>
            <person name="Mortensen U.H."/>
            <person name="Andersen M.R."/>
            <person name="Baker S.E."/>
        </authorList>
    </citation>
    <scope>NUCLEOTIDE SEQUENCE [LARGE SCALE GENOMIC DNA]</scope>
    <source>
        <strain evidence="2 3">CBS 121057</strain>
    </source>
</reference>
<dbReference type="VEuPathDB" id="FungiDB:BO78DRAFT_199279"/>
<evidence type="ECO:0000256" key="1">
    <source>
        <dbReference type="SAM" id="MobiDB-lite"/>
    </source>
</evidence>
<proteinExistence type="predicted"/>
<name>A0A319EHU0_ASPSB</name>
<organism evidence="2 3">
    <name type="scientific">Aspergillus sclerotiicarbonarius (strain CBS 121057 / IBT 28362)</name>
    <dbReference type="NCBI Taxonomy" id="1448318"/>
    <lineage>
        <taxon>Eukaryota</taxon>
        <taxon>Fungi</taxon>
        <taxon>Dikarya</taxon>
        <taxon>Ascomycota</taxon>
        <taxon>Pezizomycotina</taxon>
        <taxon>Eurotiomycetes</taxon>
        <taxon>Eurotiomycetidae</taxon>
        <taxon>Eurotiales</taxon>
        <taxon>Aspergillaceae</taxon>
        <taxon>Aspergillus</taxon>
        <taxon>Aspergillus subgen. Circumdati</taxon>
    </lineage>
</organism>
<evidence type="ECO:0000313" key="2">
    <source>
        <dbReference type="EMBL" id="PYI03314.1"/>
    </source>
</evidence>
<dbReference type="Proteomes" id="UP000248423">
    <property type="component" value="Unassembled WGS sequence"/>
</dbReference>
<feature type="region of interest" description="Disordered" evidence="1">
    <location>
        <begin position="1"/>
        <end position="43"/>
    </location>
</feature>
<protein>
    <submittedName>
        <fullName evidence="2">Uncharacterized protein</fullName>
    </submittedName>
</protein>
<feature type="region of interest" description="Disordered" evidence="1">
    <location>
        <begin position="55"/>
        <end position="121"/>
    </location>
</feature>
<evidence type="ECO:0000313" key="3">
    <source>
        <dbReference type="Proteomes" id="UP000248423"/>
    </source>
</evidence>
<feature type="compositionally biased region" description="Polar residues" evidence="1">
    <location>
        <begin position="21"/>
        <end position="30"/>
    </location>
</feature>
<sequence>MSEQIGASHRRPPTDFPRTVRPSTRAQWVSPSPRRESMQGLEPNGAVLQLSLALPPNNTRQSPCRASHPGEMRSNPYPSFSPSPLPAREGAQARFFLRRGHPLPNATGLSGGMMKNKNGQGQCAKQWKSLLTRMLMCPGLGSEMENTDGTSVPQM</sequence>
<dbReference type="AlphaFoldDB" id="A0A319EHU0"/>
<gene>
    <name evidence="2" type="ORF">BO78DRAFT_199279</name>
</gene>
<dbReference type="EMBL" id="KZ826382">
    <property type="protein sequence ID" value="PYI03314.1"/>
    <property type="molecule type" value="Genomic_DNA"/>
</dbReference>
<keyword evidence="3" id="KW-1185">Reference proteome</keyword>